<keyword evidence="6" id="KW-1185">Reference proteome</keyword>
<dbReference type="Proteomes" id="UP000193467">
    <property type="component" value="Unassembled WGS sequence"/>
</dbReference>
<evidence type="ECO:0000313" key="6">
    <source>
        <dbReference type="Proteomes" id="UP000193467"/>
    </source>
</evidence>
<dbReference type="AlphaFoldDB" id="A0A1Y2G8L0"/>
<dbReference type="InParanoid" id="A0A1Y2G8L0"/>
<comment type="caution">
    <text evidence="5">The sequence shown here is derived from an EMBL/GenBank/DDBJ whole genome shotgun (WGS) entry which is preliminary data.</text>
</comment>
<evidence type="ECO:0000256" key="3">
    <source>
        <dbReference type="ARBA" id="ARBA00025751"/>
    </source>
</evidence>
<feature type="domain" description="DNA-directed RNA polymerase RBP11-like dimerisation" evidence="4">
    <location>
        <begin position="1"/>
        <end position="60"/>
    </location>
</feature>
<gene>
    <name evidence="5" type="ORF">BCR35DRAFT_298480</name>
</gene>
<evidence type="ECO:0000313" key="5">
    <source>
        <dbReference type="EMBL" id="ORY92888.1"/>
    </source>
</evidence>
<dbReference type="InterPro" id="IPR009025">
    <property type="entry name" value="RBP11-like_dimer"/>
</dbReference>
<organism evidence="5 6">
    <name type="scientific">Leucosporidium creatinivorum</name>
    <dbReference type="NCBI Taxonomy" id="106004"/>
    <lineage>
        <taxon>Eukaryota</taxon>
        <taxon>Fungi</taxon>
        <taxon>Dikarya</taxon>
        <taxon>Basidiomycota</taxon>
        <taxon>Pucciniomycotina</taxon>
        <taxon>Microbotryomycetes</taxon>
        <taxon>Leucosporidiales</taxon>
        <taxon>Leucosporidium</taxon>
    </lineage>
</organism>
<protein>
    <recommendedName>
        <fullName evidence="4">DNA-directed RNA polymerase RBP11-like dimerisation domain-containing protein</fullName>
    </recommendedName>
</protein>
<name>A0A1Y2G8L0_9BASI</name>
<keyword evidence="1" id="KW-0240">DNA-directed RNA polymerase</keyword>
<accession>A0A1Y2G8L0</accession>
<dbReference type="InterPro" id="IPR036603">
    <property type="entry name" value="RBP11-like"/>
</dbReference>
<proteinExistence type="inferred from homology"/>
<dbReference type="SUPFAM" id="SSF55257">
    <property type="entry name" value="RBP11-like subunits of RNA polymerase"/>
    <property type="match status" value="1"/>
</dbReference>
<dbReference type="GO" id="GO:0046983">
    <property type="term" value="F:protein dimerization activity"/>
    <property type="evidence" value="ECO:0007669"/>
    <property type="project" value="InterPro"/>
</dbReference>
<dbReference type="Gene3D" id="3.30.1360.10">
    <property type="entry name" value="RNA polymerase, RBP11-like subunit"/>
    <property type="match status" value="1"/>
</dbReference>
<dbReference type="GO" id="GO:0003899">
    <property type="term" value="F:DNA-directed RNA polymerase activity"/>
    <property type="evidence" value="ECO:0007669"/>
    <property type="project" value="TreeGrafter"/>
</dbReference>
<evidence type="ECO:0000259" key="4">
    <source>
        <dbReference type="Pfam" id="PF13656"/>
    </source>
</evidence>
<reference evidence="5 6" key="1">
    <citation type="submission" date="2016-07" db="EMBL/GenBank/DDBJ databases">
        <title>Pervasive Adenine N6-methylation of Active Genes in Fungi.</title>
        <authorList>
            <consortium name="DOE Joint Genome Institute"/>
            <person name="Mondo S.J."/>
            <person name="Dannebaum R.O."/>
            <person name="Kuo R.C."/>
            <person name="Labutti K."/>
            <person name="Haridas S."/>
            <person name="Kuo A."/>
            <person name="Salamov A."/>
            <person name="Ahrendt S.R."/>
            <person name="Lipzen A."/>
            <person name="Sullivan W."/>
            <person name="Andreopoulos W.B."/>
            <person name="Clum A."/>
            <person name="Lindquist E."/>
            <person name="Daum C."/>
            <person name="Ramamoorthy G.K."/>
            <person name="Gryganskyi A."/>
            <person name="Culley D."/>
            <person name="Magnuson J.K."/>
            <person name="James T.Y."/>
            <person name="O'Malley M.A."/>
            <person name="Stajich J.E."/>
            <person name="Spatafora J.W."/>
            <person name="Visel A."/>
            <person name="Grigoriev I.V."/>
        </authorList>
    </citation>
    <scope>NUCLEOTIDE SEQUENCE [LARGE SCALE GENOMIC DNA]</scope>
    <source>
        <strain evidence="5 6">62-1032</strain>
    </source>
</reference>
<dbReference type="FunCoup" id="A0A1Y2G8L0">
    <property type="interactions" value="236"/>
</dbReference>
<evidence type="ECO:0000256" key="1">
    <source>
        <dbReference type="ARBA" id="ARBA00022478"/>
    </source>
</evidence>
<dbReference type="PANTHER" id="PTHR13946:SF16">
    <property type="entry name" value="DNA-DIRECTED RNA POLYMERASE II SUBUNIT RPB11"/>
    <property type="match status" value="1"/>
</dbReference>
<dbReference type="STRING" id="106004.A0A1Y2G8L0"/>
<sequence>MLRAQLLLLPSVQFAGYKVPHPLEARVVLKVQTDGELTPIQAVQTAAQQLILILSKMKEQFNTELFKVKALGTGQDDGGYGGMDGLEGSQYYTGGL</sequence>
<dbReference type="OrthoDB" id="10248581at2759"/>
<keyword evidence="2" id="KW-0804">Transcription</keyword>
<evidence type="ECO:0000256" key="2">
    <source>
        <dbReference type="ARBA" id="ARBA00023163"/>
    </source>
</evidence>
<dbReference type="PANTHER" id="PTHR13946">
    <property type="entry name" value="DNA-DIRECTED RNA POLYMERASE I,II,III"/>
    <property type="match status" value="1"/>
</dbReference>
<dbReference type="Pfam" id="PF13656">
    <property type="entry name" value="RNA_pol_L_2"/>
    <property type="match status" value="1"/>
</dbReference>
<dbReference type="EMBL" id="MCGR01000001">
    <property type="protein sequence ID" value="ORY92888.1"/>
    <property type="molecule type" value="Genomic_DNA"/>
</dbReference>
<dbReference type="GO" id="GO:0005665">
    <property type="term" value="C:RNA polymerase II, core complex"/>
    <property type="evidence" value="ECO:0007669"/>
    <property type="project" value="TreeGrafter"/>
</dbReference>
<comment type="similarity">
    <text evidence="3">Belongs to the archaeal Rpo11/eukaryotic RPB11/RPC19 RNA polymerase subunit family.</text>
</comment>
<dbReference type="GO" id="GO:0006366">
    <property type="term" value="P:transcription by RNA polymerase II"/>
    <property type="evidence" value="ECO:0007669"/>
    <property type="project" value="TreeGrafter"/>
</dbReference>